<dbReference type="EMBL" id="BMGK01000012">
    <property type="protein sequence ID" value="GGE00388.1"/>
    <property type="molecule type" value="Genomic_DNA"/>
</dbReference>
<dbReference type="Gene3D" id="2.60.40.10">
    <property type="entry name" value="Immunoglobulins"/>
    <property type="match status" value="2"/>
</dbReference>
<reference evidence="1" key="1">
    <citation type="journal article" date="2014" name="Int. J. Syst. Evol. Microbiol.">
        <title>Complete genome sequence of Corynebacterium casei LMG S-19264T (=DSM 44701T), isolated from a smear-ripened cheese.</title>
        <authorList>
            <consortium name="US DOE Joint Genome Institute (JGI-PGF)"/>
            <person name="Walter F."/>
            <person name="Albersmeier A."/>
            <person name="Kalinowski J."/>
            <person name="Ruckert C."/>
        </authorList>
    </citation>
    <scope>NUCLEOTIDE SEQUENCE</scope>
    <source>
        <strain evidence="1">CGMCC 1.12924</strain>
    </source>
</reference>
<dbReference type="AlphaFoldDB" id="A0A8J2VCI3"/>
<protein>
    <recommendedName>
        <fullName evidence="3">CARDB domain-containing protein</fullName>
    </recommendedName>
</protein>
<organism evidence="1 2">
    <name type="scientific">Planktosalinus lacus</name>
    <dbReference type="NCBI Taxonomy" id="1526573"/>
    <lineage>
        <taxon>Bacteria</taxon>
        <taxon>Pseudomonadati</taxon>
        <taxon>Bacteroidota</taxon>
        <taxon>Flavobacteriia</taxon>
        <taxon>Flavobacteriales</taxon>
        <taxon>Flavobacteriaceae</taxon>
        <taxon>Planktosalinus</taxon>
    </lineage>
</organism>
<dbReference type="Pfam" id="PF13585">
    <property type="entry name" value="CHU_C"/>
    <property type="match status" value="1"/>
</dbReference>
<evidence type="ECO:0000313" key="2">
    <source>
        <dbReference type="Proteomes" id="UP000652231"/>
    </source>
</evidence>
<evidence type="ECO:0008006" key="3">
    <source>
        <dbReference type="Google" id="ProtNLM"/>
    </source>
</evidence>
<sequence>MALQGSYSLVIAQEVSLYEQFNGRYDFTALGNTLNVEENGADAPCTILTSSSATLNLEPEQNIVAAYLYWAGSGEGDFEVSLNGEPIIAERTFSNELDPQRQFFAAFANVTQQLQNSGNGMYTLSELDLTNVIEPYCPSGTNFGGWSVIIVYEDPGLNLNQLNVYDGLESVSANNTQINIILENLNVIDNEGAKIGFLAWEGDESIAVNETLQINGNTISNPPLNPGNNAFNGTNSYTNSNQLWNMDMDVYDIQNNIQVGDTQATISLSSGQDFVMINNIVTLLNSQLPDATIHLDALTAGEECGNRDVELDYTVKNINSTDVLPANTPIAFYANTTLVGTSATQSEIPIEGAESGEITLSIPPAIPQEFTLSLAVDDTGNGNGIVNEIDETNNTDSTQVVLLVYPEISGLTNQEKCDAVGPEVFDLTLSTQQINPDYLLTFHQSEADAENNVNAIANPETYEISGTEETVYIRVDNGACFVIGSFIIEVISCPLPDATITITNDVNACRQRLLQIEYIVANTQGTAPLPAETPIALYLDNQLYHTTATPISIPIGGQIHMTTEIELTATLPDSFTLLLVVDDTGNGTGVVEELDETNNTFTTIVQFQSIEDLPVLPDLEICNEGFGFAVFDLTEIIESIAPSNEDELSFYTTYEEALNQQNALLFPDRYQSTSNPQTLYVRLDNATCFTIGEFQISTTDCPPFIPEGFSPNNDGINDVFEISGLLDIYPLHELLIYTRKGNLIFKGTNQTGFWNGNANHGLLYEGPVPSGVYYYVLNLNHPDYKVFTGWVYLNK</sequence>
<dbReference type="InterPro" id="IPR013783">
    <property type="entry name" value="Ig-like_fold"/>
</dbReference>
<reference evidence="1" key="2">
    <citation type="submission" date="2020-09" db="EMBL/GenBank/DDBJ databases">
        <authorList>
            <person name="Sun Q."/>
            <person name="Zhou Y."/>
        </authorList>
    </citation>
    <scope>NUCLEOTIDE SEQUENCE</scope>
    <source>
        <strain evidence="1">CGMCC 1.12924</strain>
    </source>
</reference>
<dbReference type="Proteomes" id="UP000652231">
    <property type="component" value="Unassembled WGS sequence"/>
</dbReference>
<dbReference type="InterPro" id="IPR026341">
    <property type="entry name" value="T9SS_type_B"/>
</dbReference>
<gene>
    <name evidence="1" type="ORF">GCM10011312_24850</name>
</gene>
<evidence type="ECO:0000313" key="1">
    <source>
        <dbReference type="EMBL" id="GGE00388.1"/>
    </source>
</evidence>
<proteinExistence type="predicted"/>
<name>A0A8J2VCI3_9FLAO</name>
<keyword evidence="2" id="KW-1185">Reference proteome</keyword>
<comment type="caution">
    <text evidence="1">The sequence shown here is derived from an EMBL/GenBank/DDBJ whole genome shotgun (WGS) entry which is preliminary data.</text>
</comment>
<dbReference type="NCBIfam" id="TIGR04131">
    <property type="entry name" value="Bac_Flav_CTERM"/>
    <property type="match status" value="1"/>
</dbReference>
<accession>A0A8J2VCI3</accession>